<evidence type="ECO:0000256" key="5">
    <source>
        <dbReference type="ARBA" id="ARBA00023277"/>
    </source>
</evidence>
<dbReference type="PANTHER" id="PTHR43447">
    <property type="entry name" value="ALPHA-AMYLASE"/>
    <property type="match status" value="1"/>
</dbReference>
<reference evidence="8 9" key="1">
    <citation type="submission" date="2016-12" db="EMBL/GenBank/DDBJ databases">
        <title>The genomes of Aspergillus section Nigri reveals drivers in fungal speciation.</title>
        <authorList>
            <consortium name="DOE Joint Genome Institute"/>
            <person name="Vesth T.C."/>
            <person name="Nybo J."/>
            <person name="Theobald S."/>
            <person name="Brandl J."/>
            <person name="Frisvad J.C."/>
            <person name="Nielsen K.F."/>
            <person name="Lyhne E.K."/>
            <person name="Kogle M.E."/>
            <person name="Kuo A."/>
            <person name="Riley R."/>
            <person name="Clum A."/>
            <person name="Nolan M."/>
            <person name="Lipzen A."/>
            <person name="Salamov A."/>
            <person name="Henrissat B."/>
            <person name="Wiebenga A."/>
            <person name="De Vries R.P."/>
            <person name="Grigoriev I.V."/>
            <person name="Mortensen U.H."/>
            <person name="Andersen M.R."/>
            <person name="Baker S.E."/>
        </authorList>
    </citation>
    <scope>NUCLEOTIDE SEQUENCE [LARGE SCALE GENOMIC DNA]</scope>
    <source>
        <strain evidence="8 9">JOP 1030-1</strain>
    </source>
</reference>
<dbReference type="SUPFAM" id="SSF51445">
    <property type="entry name" value="(Trans)glycosidases"/>
    <property type="match status" value="1"/>
</dbReference>
<accession>A0A318Z6M9</accession>
<dbReference type="EMBL" id="KZ821247">
    <property type="protein sequence ID" value="PYH42945.1"/>
    <property type="molecule type" value="Genomic_DNA"/>
</dbReference>
<dbReference type="InterPro" id="IPR013780">
    <property type="entry name" value="Glyco_hydro_b"/>
</dbReference>
<keyword evidence="5" id="KW-0119">Carbohydrate metabolism</keyword>
<comment type="cofactor">
    <cofactor evidence="1">
        <name>Ca(2+)</name>
        <dbReference type="ChEBI" id="CHEBI:29108"/>
    </cofactor>
</comment>
<dbReference type="InterPro" id="IPR006047">
    <property type="entry name" value="GH13_cat_dom"/>
</dbReference>
<dbReference type="InterPro" id="IPR013776">
    <property type="entry name" value="A-amylase_thermo"/>
</dbReference>
<keyword evidence="3" id="KW-0479">Metal-binding</keyword>
<keyword evidence="4" id="KW-0378">Hydrolase</keyword>
<dbReference type="CDD" id="cd11318">
    <property type="entry name" value="AmyAc_bac_fung_AmyA"/>
    <property type="match status" value="1"/>
</dbReference>
<feature type="domain" description="Glycosyl hydrolase family 13 catalytic" evidence="7">
    <location>
        <begin position="40"/>
        <end position="428"/>
    </location>
</feature>
<dbReference type="STRING" id="1450539.A0A318Z6M9"/>
<dbReference type="RefSeq" id="XP_025428927.1">
    <property type="nucleotide sequence ID" value="XM_025578260.1"/>
</dbReference>
<dbReference type="Pfam" id="PF00128">
    <property type="entry name" value="Alpha-amylase"/>
    <property type="match status" value="1"/>
</dbReference>
<dbReference type="GO" id="GO:0004553">
    <property type="term" value="F:hydrolase activity, hydrolyzing O-glycosyl compounds"/>
    <property type="evidence" value="ECO:0007669"/>
    <property type="project" value="InterPro"/>
</dbReference>
<keyword evidence="9" id="KW-1185">Reference proteome</keyword>
<evidence type="ECO:0000256" key="4">
    <source>
        <dbReference type="ARBA" id="ARBA00022801"/>
    </source>
</evidence>
<evidence type="ECO:0000256" key="1">
    <source>
        <dbReference type="ARBA" id="ARBA00001913"/>
    </source>
</evidence>
<proteinExistence type="inferred from homology"/>
<evidence type="ECO:0000256" key="6">
    <source>
        <dbReference type="ARBA" id="ARBA00023295"/>
    </source>
</evidence>
<dbReference type="Gene3D" id="3.20.20.80">
    <property type="entry name" value="Glycosidases"/>
    <property type="match status" value="1"/>
</dbReference>
<evidence type="ECO:0000256" key="3">
    <source>
        <dbReference type="ARBA" id="ARBA00022723"/>
    </source>
</evidence>
<evidence type="ECO:0000313" key="8">
    <source>
        <dbReference type="EMBL" id="PYH42945.1"/>
    </source>
</evidence>
<dbReference type="GeneID" id="37079489"/>
<dbReference type="NCBIfam" id="NF006969">
    <property type="entry name" value="PRK09441.1-2"/>
    <property type="match status" value="1"/>
</dbReference>
<dbReference type="GO" id="GO:0005975">
    <property type="term" value="P:carbohydrate metabolic process"/>
    <property type="evidence" value="ECO:0007669"/>
    <property type="project" value="InterPro"/>
</dbReference>
<evidence type="ECO:0000256" key="2">
    <source>
        <dbReference type="ARBA" id="ARBA00008061"/>
    </source>
</evidence>
<keyword evidence="6" id="KW-0326">Glycosidase</keyword>
<dbReference type="InterPro" id="IPR017853">
    <property type="entry name" value="GH"/>
</dbReference>
<dbReference type="Gene3D" id="2.60.40.1180">
    <property type="entry name" value="Golgi alpha-mannosidase II"/>
    <property type="match status" value="1"/>
</dbReference>
<sequence length="556" mass="63063">MAIWCWRPRRRQSQPRWQQIEAFASDLQSLPSWHDLKDNTLLFEAFEWHVPCDNLHWHRLQRILPSLQSIGVDALWLPPGCKAMNPTGNGYDIYDLWDLGEFHQKGVRATKWGSWEALQALVAEMHARQLDVYWDAVLNHRAGADYPERFEAVKVDPKHRNMEISPPSWISGWTGFSFPGRGEVYSSQKYTWQHFSGVDWDDASQTNAIFKIHGKRWAEDVGHELGNYDYLMFANVDYADPEVRADVLAWGRWMGERLGLRGMRLDAAKHFSAGFQKELLAHLRATTRPDFRVIGEYWTGDVGELVRYVKTMEGAGGVLAVDAPLVHAFSRVSLHHGGDLRGVLRGTLMERCPGNALTFVENHDTQPGQMMANTIAPDFKLLAYALILLRQEGHPCLFYGDLYGIWNGQRAVLDEAYARKLPILTRARKHFAYGEQQDYLEEGGCIGFIRYGNARHPAGLACVLSAPQKPTATLKHRTKRMYVGQRHAHATWREVLQPQEGATTHVVIDARGYGEFPVAATGGWYAGVWVEAVAAEGARLDEVFDHDIYGTTAEQP</sequence>
<organism evidence="8 9">
    <name type="scientific">Aspergillus saccharolyticus JOP 1030-1</name>
    <dbReference type="NCBI Taxonomy" id="1450539"/>
    <lineage>
        <taxon>Eukaryota</taxon>
        <taxon>Fungi</taxon>
        <taxon>Dikarya</taxon>
        <taxon>Ascomycota</taxon>
        <taxon>Pezizomycotina</taxon>
        <taxon>Eurotiomycetes</taxon>
        <taxon>Eurotiomycetidae</taxon>
        <taxon>Eurotiales</taxon>
        <taxon>Aspergillaceae</taxon>
        <taxon>Aspergillus</taxon>
        <taxon>Aspergillus subgen. Circumdati</taxon>
    </lineage>
</organism>
<evidence type="ECO:0000259" key="7">
    <source>
        <dbReference type="SMART" id="SM00642"/>
    </source>
</evidence>
<comment type="similarity">
    <text evidence="2">Belongs to the glycosyl hydrolase 13 family.</text>
</comment>
<gene>
    <name evidence="8" type="ORF">BP01DRAFT_393756</name>
</gene>
<dbReference type="SUPFAM" id="SSF51011">
    <property type="entry name" value="Glycosyl hydrolase domain"/>
    <property type="match status" value="1"/>
</dbReference>
<dbReference type="Gene3D" id="2.40.30.140">
    <property type="match status" value="1"/>
</dbReference>
<dbReference type="OrthoDB" id="550577at2759"/>
<dbReference type="AlphaFoldDB" id="A0A318Z6M9"/>
<evidence type="ECO:0000313" key="9">
    <source>
        <dbReference type="Proteomes" id="UP000248349"/>
    </source>
</evidence>
<dbReference type="GO" id="GO:0005509">
    <property type="term" value="F:calcium ion binding"/>
    <property type="evidence" value="ECO:0007669"/>
    <property type="project" value="InterPro"/>
</dbReference>
<protein>
    <submittedName>
        <fullName evidence="8">Putative alpha-amylase</fullName>
    </submittedName>
</protein>
<name>A0A318Z6M9_9EURO</name>
<dbReference type="Proteomes" id="UP000248349">
    <property type="component" value="Unassembled WGS sequence"/>
</dbReference>
<dbReference type="PIRSF" id="PIRSF001021">
    <property type="entry name" value="Alph-amls_thrmst"/>
    <property type="match status" value="1"/>
</dbReference>
<dbReference type="SMART" id="SM00642">
    <property type="entry name" value="Aamy"/>
    <property type="match status" value="1"/>
</dbReference>